<feature type="compositionally biased region" description="Polar residues" evidence="6">
    <location>
        <begin position="121"/>
        <end position="130"/>
    </location>
</feature>
<dbReference type="SUPFAM" id="SSF52540">
    <property type="entry name" value="P-loop containing nucleoside triphosphate hydrolases"/>
    <property type="match status" value="1"/>
</dbReference>
<dbReference type="InterPro" id="IPR050311">
    <property type="entry name" value="ORC1/CDC6"/>
</dbReference>
<organism evidence="8 9">
    <name type="scientific">Orchesella cincta</name>
    <name type="common">Springtail</name>
    <name type="synonym">Podura cincta</name>
    <dbReference type="NCBI Taxonomy" id="48709"/>
    <lineage>
        <taxon>Eukaryota</taxon>
        <taxon>Metazoa</taxon>
        <taxon>Ecdysozoa</taxon>
        <taxon>Arthropoda</taxon>
        <taxon>Hexapoda</taxon>
        <taxon>Collembola</taxon>
        <taxon>Entomobryomorpha</taxon>
        <taxon>Entomobryoidea</taxon>
        <taxon>Orchesellidae</taxon>
        <taxon>Orchesellinae</taxon>
        <taxon>Orchesella</taxon>
    </lineage>
</organism>
<dbReference type="GO" id="GO:0005664">
    <property type="term" value="C:nuclear origin of replication recognition complex"/>
    <property type="evidence" value="ECO:0007669"/>
    <property type="project" value="TreeGrafter"/>
</dbReference>
<comment type="subcellular location">
    <subcellularLocation>
        <location evidence="1 5">Nucleus</location>
    </subcellularLocation>
</comment>
<dbReference type="OMA" id="THRSAMM"/>
<dbReference type="Pfam" id="PF00004">
    <property type="entry name" value="AAA"/>
    <property type="match status" value="1"/>
</dbReference>
<keyword evidence="4 5" id="KW-0539">Nucleus</keyword>
<feature type="compositionally biased region" description="Low complexity" evidence="6">
    <location>
        <begin position="96"/>
        <end position="111"/>
    </location>
</feature>
<evidence type="ECO:0000256" key="1">
    <source>
        <dbReference type="ARBA" id="ARBA00004123"/>
    </source>
</evidence>
<feature type="compositionally biased region" description="Polar residues" evidence="6">
    <location>
        <begin position="263"/>
        <end position="280"/>
    </location>
</feature>
<feature type="region of interest" description="Disordered" evidence="6">
    <location>
        <begin position="7"/>
        <end position="280"/>
    </location>
</feature>
<feature type="compositionally biased region" description="Polar residues" evidence="6">
    <location>
        <begin position="7"/>
        <end position="33"/>
    </location>
</feature>
<evidence type="ECO:0000259" key="7">
    <source>
        <dbReference type="Pfam" id="PF00004"/>
    </source>
</evidence>
<dbReference type="PANTHER" id="PTHR10763:SF23">
    <property type="entry name" value="ORIGIN RECOGNITION COMPLEX SUBUNIT 1"/>
    <property type="match status" value="1"/>
</dbReference>
<accession>A0A1D2NHA5</accession>
<dbReference type="GO" id="GO:0033314">
    <property type="term" value="P:mitotic DNA replication checkpoint signaling"/>
    <property type="evidence" value="ECO:0007669"/>
    <property type="project" value="TreeGrafter"/>
</dbReference>
<comment type="function">
    <text evidence="5">Component of the origin recognition complex (ORC) that binds origins of replication. DNA-binding is ATP-dependent, however specific DNA sequences that define origins of replication have not been identified so far. ORC is required to assemble the pre-replication complex necessary to initiate DNA replication.</text>
</comment>
<keyword evidence="5" id="KW-0067">ATP-binding</keyword>
<dbReference type="EMBL" id="LJIJ01000040">
    <property type="protein sequence ID" value="ODN04592.1"/>
    <property type="molecule type" value="Genomic_DNA"/>
</dbReference>
<keyword evidence="3 5" id="KW-0238">DNA-binding</keyword>
<dbReference type="Gene3D" id="3.40.50.300">
    <property type="entry name" value="P-loop containing nucleotide triphosphate hydrolases"/>
    <property type="match status" value="1"/>
</dbReference>
<dbReference type="GO" id="GO:0005524">
    <property type="term" value="F:ATP binding"/>
    <property type="evidence" value="ECO:0007669"/>
    <property type="project" value="UniProtKB-KW"/>
</dbReference>
<keyword evidence="5" id="KW-0235">DNA replication</keyword>
<gene>
    <name evidence="8" type="ORF">Ocin01_02096</name>
</gene>
<protein>
    <recommendedName>
        <fullName evidence="5">Origin recognition complex subunit 1</fullName>
    </recommendedName>
</protein>
<dbReference type="GO" id="GO:0016887">
    <property type="term" value="F:ATP hydrolysis activity"/>
    <property type="evidence" value="ECO:0007669"/>
    <property type="project" value="InterPro"/>
</dbReference>
<comment type="similarity">
    <text evidence="2 5">Belongs to the ORC1 family.</text>
</comment>
<dbReference type="GO" id="GO:0006270">
    <property type="term" value="P:DNA replication initiation"/>
    <property type="evidence" value="ECO:0007669"/>
    <property type="project" value="TreeGrafter"/>
</dbReference>
<dbReference type="InterPro" id="IPR003959">
    <property type="entry name" value="ATPase_AAA_core"/>
</dbReference>
<dbReference type="InterPro" id="IPR027417">
    <property type="entry name" value="P-loop_NTPase"/>
</dbReference>
<evidence type="ECO:0000256" key="5">
    <source>
        <dbReference type="RuleBase" id="RU365058"/>
    </source>
</evidence>
<dbReference type="OrthoDB" id="1926878at2759"/>
<feature type="domain" description="ATPase AAA-type core" evidence="7">
    <location>
        <begin position="328"/>
        <end position="465"/>
    </location>
</feature>
<feature type="compositionally biased region" description="Low complexity" evidence="6">
    <location>
        <begin position="178"/>
        <end position="190"/>
    </location>
</feature>
<dbReference type="GO" id="GO:0003688">
    <property type="term" value="F:DNA replication origin binding"/>
    <property type="evidence" value="ECO:0007669"/>
    <property type="project" value="TreeGrafter"/>
</dbReference>
<sequence length="521" mass="57826">MCISQIYSSVPDTKMNASRKSVRTRSASGTPTTPAEKRLKLRSVTKSPATPITITPAAGDSEGVRRSTRKRIEKTPLPVVMISQESSEDASPSPVASTSRATTKKASQSKKTPLKKRARQSVKNATTRVRNSLKDDNVDDVEEGTNQSAKGVRKPETPNTRRRSERPVKPTARYNAIEESSSPSSMETTPVNKKKAPKKRTETKSDAKGTTPTPRLRTRIKSLKEAESPAPSTSRRRGETKVASVGTDETPRSSRRNPVKTPANATSDTPSKSAASSQSGEIIQGKKLEWKFNVYGIPKCPLPCRESQFEEIWKFLFENITEKASGCMYVSGVPGTGKTVIVQAVVDTMKKVNDENKKNLSFKFLYINGLTLASPDKIWKRMFKGLELTSKTKSVSTKEALKRLDSYFESHQRIPVVLVVDELDQILDKQQSILYQLLEWSSHAKNMFSFIAIFNTMSLPEHGLAMRNYSRMGFKRAVFPPYNFEQLHKIVSNMLGTFKTARLNSESVSLLSRKVAPISGG</sequence>
<evidence type="ECO:0000313" key="9">
    <source>
        <dbReference type="Proteomes" id="UP000094527"/>
    </source>
</evidence>
<dbReference type="Proteomes" id="UP000094527">
    <property type="component" value="Unassembled WGS sequence"/>
</dbReference>
<dbReference type="PANTHER" id="PTHR10763">
    <property type="entry name" value="CELL DIVISION CONTROL PROTEIN 6-RELATED"/>
    <property type="match status" value="1"/>
</dbReference>
<evidence type="ECO:0000256" key="6">
    <source>
        <dbReference type="SAM" id="MobiDB-lite"/>
    </source>
</evidence>
<name>A0A1D2NHA5_ORCCI</name>
<feature type="compositionally biased region" description="Polar residues" evidence="6">
    <location>
        <begin position="44"/>
        <end position="53"/>
    </location>
</feature>
<dbReference type="STRING" id="48709.A0A1D2NHA5"/>
<proteinExistence type="inferred from homology"/>
<reference evidence="8 9" key="1">
    <citation type="journal article" date="2016" name="Genome Biol. Evol.">
        <title>Gene Family Evolution Reflects Adaptation to Soil Environmental Stressors in the Genome of the Collembolan Orchesella cincta.</title>
        <authorList>
            <person name="Faddeeva-Vakhrusheva A."/>
            <person name="Derks M.F."/>
            <person name="Anvar S.Y."/>
            <person name="Agamennone V."/>
            <person name="Suring W."/>
            <person name="Smit S."/>
            <person name="van Straalen N.M."/>
            <person name="Roelofs D."/>
        </authorList>
    </citation>
    <scope>NUCLEOTIDE SEQUENCE [LARGE SCALE GENOMIC DNA]</scope>
    <source>
        <tissue evidence="8">Mixed pool</tissue>
    </source>
</reference>
<evidence type="ECO:0000313" key="8">
    <source>
        <dbReference type="EMBL" id="ODN04592.1"/>
    </source>
</evidence>
<dbReference type="AlphaFoldDB" id="A0A1D2NHA5"/>
<evidence type="ECO:0000256" key="3">
    <source>
        <dbReference type="ARBA" id="ARBA00023125"/>
    </source>
</evidence>
<comment type="subunit">
    <text evidence="5">ORC is composed of six subunits.</text>
</comment>
<evidence type="ECO:0000256" key="4">
    <source>
        <dbReference type="ARBA" id="ARBA00023242"/>
    </source>
</evidence>
<keyword evidence="9" id="KW-1185">Reference proteome</keyword>
<evidence type="ECO:0000256" key="2">
    <source>
        <dbReference type="ARBA" id="ARBA00008398"/>
    </source>
</evidence>
<keyword evidence="5" id="KW-0547">Nucleotide-binding</keyword>
<comment type="caution">
    <text evidence="8">The sequence shown here is derived from an EMBL/GenBank/DDBJ whole genome shotgun (WGS) entry which is preliminary data.</text>
</comment>